<accession>A0A4R1BP57</accession>
<evidence type="ECO:0000313" key="4">
    <source>
        <dbReference type="Proteomes" id="UP000295334"/>
    </source>
</evidence>
<gene>
    <name evidence="3" type="ORF">EPD60_01495</name>
</gene>
<dbReference type="OrthoDB" id="954553at2"/>
<dbReference type="Pfam" id="PF00293">
    <property type="entry name" value="NUDIX"/>
    <property type="match status" value="1"/>
</dbReference>
<dbReference type="PANTHER" id="PTHR21340:SF7">
    <property type="entry name" value="NUDIX HYDROLASE DOMAIN-CONTAINING PROTEIN"/>
    <property type="match status" value="1"/>
</dbReference>
<dbReference type="InterPro" id="IPR000086">
    <property type="entry name" value="NUDIX_hydrolase_dom"/>
</dbReference>
<comment type="caution">
    <text evidence="3">The sequence shown here is derived from an EMBL/GenBank/DDBJ whole genome shotgun (WGS) entry which is preliminary data.</text>
</comment>
<reference evidence="3 4" key="1">
    <citation type="submission" date="2019-03" db="EMBL/GenBank/DDBJ databases">
        <authorList>
            <person name="Kim M.K.M."/>
        </authorList>
    </citation>
    <scope>NUCLEOTIDE SEQUENCE [LARGE SCALE GENOMIC DNA]</scope>
    <source>
        <strain evidence="3 4">17J68-12</strain>
    </source>
</reference>
<dbReference type="InterPro" id="IPR015797">
    <property type="entry name" value="NUDIX_hydrolase-like_dom_sf"/>
</dbReference>
<dbReference type="Gene3D" id="3.90.79.10">
    <property type="entry name" value="Nucleoside Triphosphate Pyrophosphohydrolase"/>
    <property type="match status" value="1"/>
</dbReference>
<dbReference type="InterPro" id="IPR020084">
    <property type="entry name" value="NUDIX_hydrolase_CS"/>
</dbReference>
<name>A0A4R1BP57_9BACT</name>
<feature type="domain" description="Nudix hydrolase" evidence="2">
    <location>
        <begin position="1"/>
        <end position="148"/>
    </location>
</feature>
<organism evidence="3 4">
    <name type="scientific">Flaviaesturariibacter flavus</name>
    <dbReference type="NCBI Taxonomy" id="2502780"/>
    <lineage>
        <taxon>Bacteria</taxon>
        <taxon>Pseudomonadati</taxon>
        <taxon>Bacteroidota</taxon>
        <taxon>Chitinophagia</taxon>
        <taxon>Chitinophagales</taxon>
        <taxon>Chitinophagaceae</taxon>
        <taxon>Flaviaestuariibacter</taxon>
    </lineage>
</organism>
<dbReference type="AlphaFoldDB" id="A0A4R1BP57"/>
<dbReference type="SUPFAM" id="SSF55811">
    <property type="entry name" value="Nudix"/>
    <property type="match status" value="1"/>
</dbReference>
<evidence type="ECO:0000259" key="2">
    <source>
        <dbReference type="PROSITE" id="PS51462"/>
    </source>
</evidence>
<keyword evidence="4" id="KW-1185">Reference proteome</keyword>
<proteinExistence type="predicted"/>
<dbReference type="EMBL" id="SJZI01000002">
    <property type="protein sequence ID" value="TCJ19116.1"/>
    <property type="molecule type" value="Genomic_DNA"/>
</dbReference>
<dbReference type="Proteomes" id="UP000295334">
    <property type="component" value="Unassembled WGS sequence"/>
</dbReference>
<dbReference type="PANTHER" id="PTHR21340">
    <property type="entry name" value="DIADENOSINE 5,5-P1,P4-TETRAPHOSPHATE PYROPHOSPHOHYDROLASE MUTT"/>
    <property type="match status" value="1"/>
</dbReference>
<dbReference type="CDD" id="cd04662">
    <property type="entry name" value="NUDIX_Hydrolase"/>
    <property type="match status" value="1"/>
</dbReference>
<dbReference type="PROSITE" id="PS00893">
    <property type="entry name" value="NUDIX_BOX"/>
    <property type="match status" value="1"/>
</dbReference>
<dbReference type="GO" id="GO:0006754">
    <property type="term" value="P:ATP biosynthetic process"/>
    <property type="evidence" value="ECO:0007669"/>
    <property type="project" value="TreeGrafter"/>
</dbReference>
<keyword evidence="1" id="KW-0378">Hydrolase</keyword>
<evidence type="ECO:0000256" key="1">
    <source>
        <dbReference type="ARBA" id="ARBA00022801"/>
    </source>
</evidence>
<protein>
    <submittedName>
        <fullName evidence="3">NUDIX domain-containing protein</fullName>
    </submittedName>
</protein>
<dbReference type="RefSeq" id="WP_131446122.1">
    <property type="nucleotide sequence ID" value="NZ_SJZI01000002.1"/>
</dbReference>
<dbReference type="PROSITE" id="PS51462">
    <property type="entry name" value="NUDIX"/>
    <property type="match status" value="1"/>
</dbReference>
<evidence type="ECO:0000313" key="3">
    <source>
        <dbReference type="EMBL" id="TCJ19116.1"/>
    </source>
</evidence>
<dbReference type="GO" id="GO:0006167">
    <property type="term" value="P:AMP biosynthetic process"/>
    <property type="evidence" value="ECO:0007669"/>
    <property type="project" value="TreeGrafter"/>
</dbReference>
<dbReference type="InterPro" id="IPR051325">
    <property type="entry name" value="Nudix_hydrolase_domain"/>
</dbReference>
<sequence length="155" mass="17007">MRTSAGILLYRGAVAALEFFLVHPGGPLWAGRDGGAWTIPKGEFTAPELPLAAARREFFEETGFKVSGPFIELGTIRQKAGKLVHAWAAAGDLDPEAIRSNTFRTQWPPRSGKWISVPEIDKAGWFFYEEAARLINPAQVAFLDTLLQQLANPNA</sequence>
<dbReference type="GO" id="GO:0004081">
    <property type="term" value="F:bis(5'-nucleosyl)-tetraphosphatase (asymmetrical) activity"/>
    <property type="evidence" value="ECO:0007669"/>
    <property type="project" value="TreeGrafter"/>
</dbReference>